<evidence type="ECO:0000256" key="7">
    <source>
        <dbReference type="ARBA" id="ARBA00093542"/>
    </source>
</evidence>
<keyword evidence="4 8" id="KW-0677">Repeat</keyword>
<evidence type="ECO:0000256" key="8">
    <source>
        <dbReference type="HAMAP-Rule" id="MF_03056"/>
    </source>
</evidence>
<protein>
    <recommendedName>
        <fullName evidence="8">tRNA (guanine-N(7)-)-methyltransferase non-catalytic subunit</fullName>
    </recommendedName>
    <alternativeName>
        <fullName evidence="8">WD repeat-containing protein 4 homolog</fullName>
    </alternativeName>
</protein>
<comment type="function">
    <text evidence="6">Required for the Mettl1-dependent formation of N(7)-methylguanine at position 46 (m7G46) in tRNA. In the Mettl1-wuho methyltransferase complex, it is required to stabilize and induce conformational changes of the catalytic subunit. Required for binding of nanos mRNA and repression of translation by the mei-P26-bgcn-bam-sxl complex. May cooperate with mei-P26 and nanos to derepress the BMP signaling pathway. May cooperate with mei-P26 to suppress expression of a subset of microRNAs. May cooperate with mei-P26 to regulate bam expression levels in germline cells during gametogenesis. Required to promote mitosis to meiosis transition during gametogenesis. May regulate germline cell division in part by regulating ribosome biogenesis.</text>
</comment>
<evidence type="ECO:0000313" key="9">
    <source>
        <dbReference type="EMBL" id="CAD6188542.1"/>
    </source>
</evidence>
<dbReference type="InterPro" id="IPR001680">
    <property type="entry name" value="WD40_rpt"/>
</dbReference>
<dbReference type="Proteomes" id="UP000835052">
    <property type="component" value="Unassembled WGS sequence"/>
</dbReference>
<sequence length="359" mass="39730">MKVQMALAASGSSLYIAISTKVYKVVGNTAQELFDVTSFPEVESKEKPEDEQKKQKPEIVEILCCCVSKCGSLLAVGTNEKKFHVWDVVSSSLKTSFLVIKAPQSACFDATSDSIVVGDRAGDVYRYRLDFAKLEEISGSVSMALDVLISTDGRWLITADRDEKVRISRYPQSFVIQWFCLGHTEYVRSLAQLDDSVWSAGGDGVIREWSLTTGASVSSSQRLSPDKSLRKIAALKSENGVLVGAAVEEDSSFYISHEGLERVEHVQLDENILDIAVLGSRFVVLTRGGLYLIDEGKTVESVELDGELKKKLSESKDAVANLFKNVTFNNKAAYEMRKSEKFEKINAKKAQKRKLEVAR</sequence>
<evidence type="ECO:0000256" key="1">
    <source>
        <dbReference type="ARBA" id="ARBA00004123"/>
    </source>
</evidence>
<comment type="function">
    <text evidence="8">Required for the formation of N(7)-methylguanine at position 46 (m7G46) in tRNA. In the complex, it is required to stabilize and induce conformational changes of the catalytic subunit.</text>
</comment>
<accession>A0A8S1GZM5</accession>
<keyword evidence="3 8" id="KW-0819">tRNA processing</keyword>
<evidence type="ECO:0000256" key="5">
    <source>
        <dbReference type="ARBA" id="ARBA00023242"/>
    </source>
</evidence>
<dbReference type="AlphaFoldDB" id="A0A8S1GZM5"/>
<dbReference type="GO" id="GO:0106004">
    <property type="term" value="P:tRNA (guanine-N7)-methylation"/>
    <property type="evidence" value="ECO:0007669"/>
    <property type="project" value="UniProtKB-UniRule"/>
</dbReference>
<comment type="pathway">
    <text evidence="8">tRNA modification; N(7)-methylguanine-tRNA biosynthesis.</text>
</comment>
<dbReference type="InterPro" id="IPR036322">
    <property type="entry name" value="WD40_repeat_dom_sf"/>
</dbReference>
<evidence type="ECO:0000313" key="10">
    <source>
        <dbReference type="Proteomes" id="UP000835052"/>
    </source>
</evidence>
<dbReference type="SMART" id="SM00320">
    <property type="entry name" value="WD40"/>
    <property type="match status" value="3"/>
</dbReference>
<dbReference type="OrthoDB" id="371245at2759"/>
<dbReference type="SUPFAM" id="SSF50978">
    <property type="entry name" value="WD40 repeat-like"/>
    <property type="match status" value="1"/>
</dbReference>
<dbReference type="GO" id="GO:0005829">
    <property type="term" value="C:cytosol"/>
    <property type="evidence" value="ECO:0007669"/>
    <property type="project" value="TreeGrafter"/>
</dbReference>
<keyword evidence="5 8" id="KW-0539">Nucleus</keyword>
<evidence type="ECO:0000256" key="2">
    <source>
        <dbReference type="ARBA" id="ARBA00022574"/>
    </source>
</evidence>
<evidence type="ECO:0000256" key="3">
    <source>
        <dbReference type="ARBA" id="ARBA00022694"/>
    </source>
</evidence>
<proteinExistence type="inferred from homology"/>
<dbReference type="GO" id="GO:0005634">
    <property type="term" value="C:nucleus"/>
    <property type="evidence" value="ECO:0007669"/>
    <property type="project" value="UniProtKB-SubCell"/>
</dbReference>
<evidence type="ECO:0000256" key="6">
    <source>
        <dbReference type="ARBA" id="ARBA00093337"/>
    </source>
</evidence>
<dbReference type="EMBL" id="CAJGYM010000008">
    <property type="protein sequence ID" value="CAD6188542.1"/>
    <property type="molecule type" value="Genomic_DNA"/>
</dbReference>
<gene>
    <name evidence="9" type="ORF">CAUJ_LOCUS4461</name>
</gene>
<evidence type="ECO:0000256" key="4">
    <source>
        <dbReference type="ARBA" id="ARBA00022737"/>
    </source>
</evidence>
<comment type="subcellular location">
    <subcellularLocation>
        <location evidence="1 8">Nucleus</location>
    </subcellularLocation>
</comment>
<dbReference type="PANTHER" id="PTHR16288">
    <property type="entry name" value="WD40 REPEAT PROTEIN 4"/>
    <property type="match status" value="1"/>
</dbReference>
<keyword evidence="10" id="KW-1185">Reference proteome</keyword>
<dbReference type="InterPro" id="IPR015943">
    <property type="entry name" value="WD40/YVTN_repeat-like_dom_sf"/>
</dbReference>
<comment type="subunit">
    <text evidence="7">Forms a heterodimer with the catalytic subunit Mettl1. Interacts with mei-P26 and weakly interacts with bgcn; required for the function or formation of the mei-P26-bgcn-bam-sxl complex. Interacts with nanos; may be involved in mei-P26-dependent derepression of the BMP signaling pathway. Interacts with Myc; the interaction may be mediated by mei-P26 and may be involved in the regulation of ribosome biogenesis.</text>
</comment>
<dbReference type="InterPro" id="IPR028884">
    <property type="entry name" value="Trm82"/>
</dbReference>
<name>A0A8S1GZM5_9PELO</name>
<reference evidence="9" key="1">
    <citation type="submission" date="2020-10" db="EMBL/GenBank/DDBJ databases">
        <authorList>
            <person name="Kikuchi T."/>
        </authorList>
    </citation>
    <scope>NUCLEOTIDE SEQUENCE</scope>
    <source>
        <strain evidence="9">NKZ352</strain>
    </source>
</reference>
<keyword evidence="2 8" id="KW-0853">WD repeat</keyword>
<dbReference type="Gene3D" id="2.130.10.10">
    <property type="entry name" value="YVTN repeat-like/Quinoprotein amine dehydrogenase"/>
    <property type="match status" value="1"/>
</dbReference>
<comment type="caution">
    <text evidence="9">The sequence shown here is derived from an EMBL/GenBank/DDBJ whole genome shotgun (WGS) entry which is preliminary data.</text>
</comment>
<dbReference type="GO" id="GO:0043527">
    <property type="term" value="C:tRNA methyltransferase complex"/>
    <property type="evidence" value="ECO:0007669"/>
    <property type="project" value="TreeGrafter"/>
</dbReference>
<comment type="similarity">
    <text evidence="8">Belongs to the WD repeat TRM82 family.</text>
</comment>
<dbReference type="HAMAP" id="MF_03056">
    <property type="entry name" value="TRM82"/>
    <property type="match status" value="1"/>
</dbReference>
<dbReference type="PANTHER" id="PTHR16288:SF0">
    <property type="entry name" value="TRNA (GUANINE-N(7)-)-METHYLTRANSFERASE NON-CATALYTIC SUBUNIT WDR4"/>
    <property type="match status" value="1"/>
</dbReference>
<organism evidence="9 10">
    <name type="scientific">Caenorhabditis auriculariae</name>
    <dbReference type="NCBI Taxonomy" id="2777116"/>
    <lineage>
        <taxon>Eukaryota</taxon>
        <taxon>Metazoa</taxon>
        <taxon>Ecdysozoa</taxon>
        <taxon>Nematoda</taxon>
        <taxon>Chromadorea</taxon>
        <taxon>Rhabditida</taxon>
        <taxon>Rhabditina</taxon>
        <taxon>Rhabditomorpha</taxon>
        <taxon>Rhabditoidea</taxon>
        <taxon>Rhabditidae</taxon>
        <taxon>Peloderinae</taxon>
        <taxon>Caenorhabditis</taxon>
    </lineage>
</organism>
<dbReference type="Pfam" id="PF00400">
    <property type="entry name" value="WD40"/>
    <property type="match status" value="2"/>
</dbReference>